<dbReference type="AlphaFoldDB" id="A0A645ELM0"/>
<sequence length="83" mass="9576">MDMMFCDDENATVNRRASGNLSIMKKMALSLYKMMKPLENSKTLSNIKRGFAWGYEEMLERMLCGCDDKTIREALQGSLKKKE</sequence>
<reference evidence="1" key="1">
    <citation type="submission" date="2019-08" db="EMBL/GenBank/DDBJ databases">
        <authorList>
            <person name="Kucharzyk K."/>
            <person name="Murdoch R.W."/>
            <person name="Higgins S."/>
            <person name="Loffler F."/>
        </authorList>
    </citation>
    <scope>NUCLEOTIDE SEQUENCE</scope>
</reference>
<protein>
    <submittedName>
        <fullName evidence="1">Uncharacterized protein</fullName>
    </submittedName>
</protein>
<proteinExistence type="predicted"/>
<name>A0A645ELM0_9ZZZZ</name>
<accession>A0A645ELM0</accession>
<evidence type="ECO:0000313" key="1">
    <source>
        <dbReference type="EMBL" id="MPN02925.1"/>
    </source>
</evidence>
<organism evidence="1">
    <name type="scientific">bioreactor metagenome</name>
    <dbReference type="NCBI Taxonomy" id="1076179"/>
    <lineage>
        <taxon>unclassified sequences</taxon>
        <taxon>metagenomes</taxon>
        <taxon>ecological metagenomes</taxon>
    </lineage>
</organism>
<comment type="caution">
    <text evidence="1">The sequence shown here is derived from an EMBL/GenBank/DDBJ whole genome shotgun (WGS) entry which is preliminary data.</text>
</comment>
<gene>
    <name evidence="1" type="ORF">SDC9_150146</name>
</gene>
<dbReference type="EMBL" id="VSSQ01048880">
    <property type="protein sequence ID" value="MPN02925.1"/>
    <property type="molecule type" value="Genomic_DNA"/>
</dbReference>